<accession>A0A091BIT9</accession>
<sequence>MYSLFGTTGGLLSYYSYDFARDDRQLLAFALVGGAMFVLCFTIAFQSRGLLLATPRR</sequence>
<dbReference type="Proteomes" id="UP000029393">
    <property type="component" value="Unassembled WGS sequence"/>
</dbReference>
<feature type="transmembrane region" description="Helical" evidence="1">
    <location>
        <begin position="26"/>
        <end position="47"/>
    </location>
</feature>
<dbReference type="EMBL" id="AVCK01000036">
    <property type="protein sequence ID" value="KFN44255.1"/>
    <property type="molecule type" value="Genomic_DNA"/>
</dbReference>
<keyword evidence="1" id="KW-0472">Membrane</keyword>
<gene>
    <name evidence="2" type="ORF">N787_13740</name>
</gene>
<keyword evidence="1" id="KW-0812">Transmembrane</keyword>
<evidence type="ECO:0008006" key="4">
    <source>
        <dbReference type="Google" id="ProtNLM"/>
    </source>
</evidence>
<protein>
    <recommendedName>
        <fullName evidence="4">Major facilitator superfamily (MFS) profile domain-containing protein</fullName>
    </recommendedName>
</protein>
<keyword evidence="3" id="KW-1185">Reference proteome</keyword>
<dbReference type="AlphaFoldDB" id="A0A091BIT9"/>
<reference evidence="2 3" key="1">
    <citation type="submission" date="2013-09" db="EMBL/GenBank/DDBJ databases">
        <title>Genome sequencing of Arenimonas metalli.</title>
        <authorList>
            <person name="Chen F."/>
            <person name="Wang G."/>
        </authorList>
    </citation>
    <scope>NUCLEOTIDE SEQUENCE [LARGE SCALE GENOMIC DNA]</scope>
    <source>
        <strain evidence="2 3">CF5-1</strain>
    </source>
</reference>
<proteinExistence type="predicted"/>
<name>A0A091BIT9_9GAMM</name>
<organism evidence="2 3">
    <name type="scientific">Arenimonas metalli CF5-1</name>
    <dbReference type="NCBI Taxonomy" id="1384056"/>
    <lineage>
        <taxon>Bacteria</taxon>
        <taxon>Pseudomonadati</taxon>
        <taxon>Pseudomonadota</taxon>
        <taxon>Gammaproteobacteria</taxon>
        <taxon>Lysobacterales</taxon>
        <taxon>Lysobacteraceae</taxon>
        <taxon>Arenimonas</taxon>
    </lineage>
</organism>
<comment type="caution">
    <text evidence="2">The sequence shown here is derived from an EMBL/GenBank/DDBJ whole genome shotgun (WGS) entry which is preliminary data.</text>
</comment>
<evidence type="ECO:0000313" key="3">
    <source>
        <dbReference type="Proteomes" id="UP000029393"/>
    </source>
</evidence>
<keyword evidence="1" id="KW-1133">Transmembrane helix</keyword>
<evidence type="ECO:0000313" key="2">
    <source>
        <dbReference type="EMBL" id="KFN44255.1"/>
    </source>
</evidence>
<evidence type="ECO:0000256" key="1">
    <source>
        <dbReference type="SAM" id="Phobius"/>
    </source>
</evidence>